<comment type="caution">
    <text evidence="1">The sequence shown here is derived from an EMBL/GenBank/DDBJ whole genome shotgun (WGS) entry which is preliminary data.</text>
</comment>
<gene>
    <name evidence="1" type="ORF">QX249_11245</name>
</gene>
<dbReference type="Proteomes" id="UP001253193">
    <property type="component" value="Unassembled WGS sequence"/>
</dbReference>
<evidence type="ECO:0000313" key="2">
    <source>
        <dbReference type="Proteomes" id="UP001253193"/>
    </source>
</evidence>
<evidence type="ECO:0000313" key="1">
    <source>
        <dbReference type="EMBL" id="MDS1821239.1"/>
    </source>
</evidence>
<organism evidence="1 2">
    <name type="scientific">Vibrio parahaemolyticus</name>
    <dbReference type="NCBI Taxonomy" id="670"/>
    <lineage>
        <taxon>Bacteria</taxon>
        <taxon>Pseudomonadati</taxon>
        <taxon>Pseudomonadota</taxon>
        <taxon>Gammaproteobacteria</taxon>
        <taxon>Vibrionales</taxon>
        <taxon>Vibrionaceae</taxon>
        <taxon>Vibrio</taxon>
    </lineage>
</organism>
<accession>A0AAW8Q0Q6</accession>
<reference evidence="1" key="1">
    <citation type="submission" date="2023-06" db="EMBL/GenBank/DDBJ databases">
        <title>Genomic Diversity of Vibrio spp. and Metagenomic Analysis of Pathogens in Florida Gulf Coastal Waters Following Hurricane Ian.</title>
        <authorList>
            <person name="Brumfield K.D."/>
        </authorList>
    </citation>
    <scope>NUCLEOTIDE SEQUENCE</scope>
    <source>
        <strain evidence="1">WBS2B-138</strain>
    </source>
</reference>
<dbReference type="EMBL" id="JAUHGG010000003">
    <property type="protein sequence ID" value="MDS1821239.1"/>
    <property type="molecule type" value="Genomic_DNA"/>
</dbReference>
<protein>
    <recommendedName>
        <fullName evidence="3">Zinc ribbon domain-containing protein</fullName>
    </recommendedName>
</protein>
<sequence length="83" mass="9147">MSDCNCKPFCETHGRENVGKDENGAEYCLECAADGYNSELCGTWPDASSSSNGTPDATDLFEMEFMCPTHKEQKLQTIKELAD</sequence>
<name>A0AAW8Q0Q6_VIBPH</name>
<evidence type="ECO:0008006" key="3">
    <source>
        <dbReference type="Google" id="ProtNLM"/>
    </source>
</evidence>
<dbReference type="AlphaFoldDB" id="A0AAW8Q0Q6"/>
<dbReference type="RefSeq" id="WP_311020110.1">
    <property type="nucleotide sequence ID" value="NZ_JAUHGG010000003.1"/>
</dbReference>
<proteinExistence type="predicted"/>